<name>A0A0F4QYE8_9GAMM</name>
<evidence type="ECO:0000256" key="1">
    <source>
        <dbReference type="ARBA" id="ARBA00022490"/>
    </source>
</evidence>
<comment type="caution">
    <text evidence="9">The sequence shown here is derived from an EMBL/GenBank/DDBJ whole genome shotgun (WGS) entry which is preliminary data.</text>
</comment>
<keyword evidence="5 7" id="KW-0378">Hydrolase</keyword>
<dbReference type="InterPro" id="IPR004230">
    <property type="entry name" value="DNA_mismatch_repair_MutH"/>
</dbReference>
<dbReference type="AlphaFoldDB" id="A0A0F4QYE8"/>
<dbReference type="InterPro" id="IPR037057">
    <property type="entry name" value="DNA_rep_MutH/T2_RE_sf"/>
</dbReference>
<dbReference type="PATRIC" id="fig|43658.5.peg.612"/>
<dbReference type="GO" id="GO:0006304">
    <property type="term" value="P:DNA modification"/>
    <property type="evidence" value="ECO:0007669"/>
    <property type="project" value="InterPro"/>
</dbReference>
<dbReference type="RefSeq" id="WP_082078804.1">
    <property type="nucleotide sequence ID" value="NZ_JXYA01000005.1"/>
</dbReference>
<dbReference type="GO" id="GO:0004519">
    <property type="term" value="F:endonuclease activity"/>
    <property type="evidence" value="ECO:0007669"/>
    <property type="project" value="UniProtKB-UniRule"/>
</dbReference>
<gene>
    <name evidence="7" type="primary">mutH</name>
    <name evidence="9" type="ORF">TW77_02925</name>
</gene>
<evidence type="ECO:0000256" key="4">
    <source>
        <dbReference type="ARBA" id="ARBA00022763"/>
    </source>
</evidence>
<dbReference type="HAMAP" id="MF_00759">
    <property type="entry name" value="MutH"/>
    <property type="match status" value="1"/>
</dbReference>
<keyword evidence="2 7" id="KW-0540">Nuclease</keyword>
<dbReference type="GO" id="GO:0003677">
    <property type="term" value="F:DNA binding"/>
    <property type="evidence" value="ECO:0007669"/>
    <property type="project" value="InterPro"/>
</dbReference>
<proteinExistence type="inferred from homology"/>
<dbReference type="GO" id="GO:0006298">
    <property type="term" value="P:mismatch repair"/>
    <property type="evidence" value="ECO:0007669"/>
    <property type="project" value="UniProtKB-UniRule"/>
</dbReference>
<sequence>MSKPTPPHSIAELMTRVDAIAGQTLGELAAQFHFKTPQDLNREKGWPGQLIEYVLGASAGSKPVPDFEFIGVELKTLPIGYNGKPLETTYVSVVPLTNLTGLRWQDSTVKKKLAHVLWLPILAERDIAPVNRTIGSGFLWQPNALQEQQLQRDWEEQIELIALGRVDEISGKLGEVMQIRPKAANSKALTDAIGPQGKLIKTLPRGFYLKMQFTQGILAEQFVG</sequence>
<keyword evidence="1 7" id="KW-0963">Cytoplasm</keyword>
<evidence type="ECO:0000313" key="10">
    <source>
        <dbReference type="Proteomes" id="UP000033452"/>
    </source>
</evidence>
<dbReference type="Pfam" id="PF02976">
    <property type="entry name" value="MutH"/>
    <property type="match status" value="1"/>
</dbReference>
<feature type="domain" description="DNA mismatch repair MutH/Type II restriction enzyme Sau3AI" evidence="8">
    <location>
        <begin position="55"/>
        <end position="153"/>
    </location>
</feature>
<evidence type="ECO:0000256" key="5">
    <source>
        <dbReference type="ARBA" id="ARBA00022801"/>
    </source>
</evidence>
<dbReference type="SUPFAM" id="SSF52980">
    <property type="entry name" value="Restriction endonuclease-like"/>
    <property type="match status" value="1"/>
</dbReference>
<dbReference type="OrthoDB" id="5634909at2"/>
<comment type="similarity">
    <text evidence="7">Belongs to the MutH family.</text>
</comment>
<reference evidence="9 10" key="1">
    <citation type="journal article" date="2015" name="BMC Genomics">
        <title>Genome mining reveals unlocked bioactive potential of marine Gram-negative bacteria.</title>
        <authorList>
            <person name="Machado H."/>
            <person name="Sonnenschein E.C."/>
            <person name="Melchiorsen J."/>
            <person name="Gram L."/>
        </authorList>
    </citation>
    <scope>NUCLEOTIDE SEQUENCE [LARGE SCALE GENOMIC DNA]</scope>
    <source>
        <strain evidence="9 10">S2471</strain>
    </source>
</reference>
<accession>A0A0F4QYE8</accession>
<dbReference type="GO" id="GO:0016787">
    <property type="term" value="F:hydrolase activity"/>
    <property type="evidence" value="ECO:0007669"/>
    <property type="project" value="UniProtKB-KW"/>
</dbReference>
<evidence type="ECO:0000256" key="6">
    <source>
        <dbReference type="ARBA" id="ARBA00023204"/>
    </source>
</evidence>
<dbReference type="GO" id="GO:0005737">
    <property type="term" value="C:cytoplasm"/>
    <property type="evidence" value="ECO:0007669"/>
    <property type="project" value="UniProtKB-SubCell"/>
</dbReference>
<dbReference type="Gene3D" id="3.40.600.10">
    <property type="entry name" value="DNA mismatch repair MutH/Restriction endonuclease, type II"/>
    <property type="match status" value="1"/>
</dbReference>
<keyword evidence="10" id="KW-1185">Reference proteome</keyword>
<protein>
    <recommendedName>
        <fullName evidence="7">DNA mismatch repair protein MutH</fullName>
    </recommendedName>
    <alternativeName>
        <fullName evidence="7">Methyl-directed mismatch repair protein</fullName>
    </alternativeName>
</protein>
<keyword evidence="3 7" id="KW-0255">Endonuclease</keyword>
<comment type="function">
    <text evidence="7">Sequence-specific endonuclease that cleaves unmethylated GATC sequences. It is involved in DNA mismatch repair.</text>
</comment>
<comment type="subcellular location">
    <subcellularLocation>
        <location evidence="7">Cytoplasm</location>
    </subcellularLocation>
</comment>
<keyword evidence="6 7" id="KW-0234">DNA repair</keyword>
<dbReference type="NCBIfam" id="NF003458">
    <property type="entry name" value="PRK05070.1"/>
    <property type="match status" value="1"/>
</dbReference>
<dbReference type="SMART" id="SM00927">
    <property type="entry name" value="MutH"/>
    <property type="match status" value="1"/>
</dbReference>
<keyword evidence="4 7" id="KW-0227">DNA damage</keyword>
<evidence type="ECO:0000259" key="8">
    <source>
        <dbReference type="SMART" id="SM00927"/>
    </source>
</evidence>
<evidence type="ECO:0000256" key="7">
    <source>
        <dbReference type="HAMAP-Rule" id="MF_00759"/>
    </source>
</evidence>
<evidence type="ECO:0000256" key="3">
    <source>
        <dbReference type="ARBA" id="ARBA00022759"/>
    </source>
</evidence>
<dbReference type="EMBL" id="JXYA01000005">
    <property type="protein sequence ID" value="KJZ12364.1"/>
    <property type="molecule type" value="Genomic_DNA"/>
</dbReference>
<organism evidence="9 10">
    <name type="scientific">Pseudoalteromonas rubra</name>
    <dbReference type="NCBI Taxonomy" id="43658"/>
    <lineage>
        <taxon>Bacteria</taxon>
        <taxon>Pseudomonadati</taxon>
        <taxon>Pseudomonadota</taxon>
        <taxon>Gammaproteobacteria</taxon>
        <taxon>Alteromonadales</taxon>
        <taxon>Pseudoalteromonadaceae</taxon>
        <taxon>Pseudoalteromonas</taxon>
    </lineage>
</organism>
<dbReference type="InterPro" id="IPR011335">
    <property type="entry name" value="Restrct_endonuc-II-like"/>
</dbReference>
<evidence type="ECO:0000256" key="2">
    <source>
        <dbReference type="ARBA" id="ARBA00022722"/>
    </source>
</evidence>
<dbReference type="Proteomes" id="UP000033452">
    <property type="component" value="Unassembled WGS sequence"/>
</dbReference>
<dbReference type="NCBIfam" id="TIGR02248">
    <property type="entry name" value="mutH_TIGR"/>
    <property type="match status" value="1"/>
</dbReference>
<dbReference type="InterPro" id="IPR011337">
    <property type="entry name" value="DNA_rep_MutH/RE_typeII_Sau3AI"/>
</dbReference>
<evidence type="ECO:0000313" key="9">
    <source>
        <dbReference type="EMBL" id="KJZ12364.1"/>
    </source>
</evidence>
<dbReference type="CDD" id="cd00583">
    <property type="entry name" value="MutH-like"/>
    <property type="match status" value="1"/>
</dbReference>